<evidence type="ECO:0000313" key="1">
    <source>
        <dbReference type="EMBL" id="PPR08220.1"/>
    </source>
</evidence>
<dbReference type="InParanoid" id="A0A409YYX0"/>
<sequence>MSDTPVQVEDIKLTIIVGSGPTTFEEPIKHALCKIADIQGRGPNPPAVSIEIDVTTPKDKMETRAFIHVQTTIRDLLLKISEIKTIVLYSLHLTRNHKTNKTDCPQQDRTHMKFLRHLIKMGKENKVPYLNLGVTADVDDEYAWGVLTTAAKDLNNSLHMPSLKGVCLVLQFRDVPGIGMYNLPYNLVFRRSRLLARLRELQEGKKNLVVRYYVGMSFGGKFIGMKCGVRRLKKLRA</sequence>
<dbReference type="AlphaFoldDB" id="A0A409YYX0"/>
<evidence type="ECO:0000313" key="2">
    <source>
        <dbReference type="Proteomes" id="UP000284842"/>
    </source>
</evidence>
<dbReference type="OrthoDB" id="3114957at2759"/>
<dbReference type="Proteomes" id="UP000284842">
    <property type="component" value="Unassembled WGS sequence"/>
</dbReference>
<protein>
    <submittedName>
        <fullName evidence="1">Uncharacterized protein</fullName>
    </submittedName>
</protein>
<gene>
    <name evidence="1" type="ORF">CVT24_001235</name>
</gene>
<keyword evidence="2" id="KW-1185">Reference proteome</keyword>
<proteinExistence type="predicted"/>
<comment type="caution">
    <text evidence="1">The sequence shown here is derived from an EMBL/GenBank/DDBJ whole genome shotgun (WGS) entry which is preliminary data.</text>
</comment>
<reference evidence="1 2" key="1">
    <citation type="journal article" date="2018" name="Evol. Lett.">
        <title>Horizontal gene cluster transfer increased hallucinogenic mushroom diversity.</title>
        <authorList>
            <person name="Reynolds H.T."/>
            <person name="Vijayakumar V."/>
            <person name="Gluck-Thaler E."/>
            <person name="Korotkin H.B."/>
            <person name="Matheny P.B."/>
            <person name="Slot J.C."/>
        </authorList>
    </citation>
    <scope>NUCLEOTIDE SEQUENCE [LARGE SCALE GENOMIC DNA]</scope>
    <source>
        <strain evidence="1 2">2629</strain>
    </source>
</reference>
<accession>A0A409YYX0</accession>
<dbReference type="EMBL" id="NHTK01000069">
    <property type="protein sequence ID" value="PPR08220.1"/>
    <property type="molecule type" value="Genomic_DNA"/>
</dbReference>
<name>A0A409YYX0_9AGAR</name>
<organism evidence="1 2">
    <name type="scientific">Panaeolus cyanescens</name>
    <dbReference type="NCBI Taxonomy" id="181874"/>
    <lineage>
        <taxon>Eukaryota</taxon>
        <taxon>Fungi</taxon>
        <taxon>Dikarya</taxon>
        <taxon>Basidiomycota</taxon>
        <taxon>Agaricomycotina</taxon>
        <taxon>Agaricomycetes</taxon>
        <taxon>Agaricomycetidae</taxon>
        <taxon>Agaricales</taxon>
        <taxon>Agaricineae</taxon>
        <taxon>Galeropsidaceae</taxon>
        <taxon>Panaeolus</taxon>
    </lineage>
</organism>